<proteinExistence type="predicted"/>
<evidence type="ECO:0000256" key="1">
    <source>
        <dbReference type="SAM" id="MobiDB-lite"/>
    </source>
</evidence>
<organism evidence="3 4">
    <name type="scientific">Pseudopithomyces chartarum</name>
    <dbReference type="NCBI Taxonomy" id="1892770"/>
    <lineage>
        <taxon>Eukaryota</taxon>
        <taxon>Fungi</taxon>
        <taxon>Dikarya</taxon>
        <taxon>Ascomycota</taxon>
        <taxon>Pezizomycotina</taxon>
        <taxon>Dothideomycetes</taxon>
        <taxon>Pleosporomycetidae</taxon>
        <taxon>Pleosporales</taxon>
        <taxon>Massarineae</taxon>
        <taxon>Didymosphaeriaceae</taxon>
        <taxon>Pseudopithomyces</taxon>
    </lineage>
</organism>
<comment type="caution">
    <text evidence="3">The sequence shown here is derived from an EMBL/GenBank/DDBJ whole genome shotgun (WGS) entry which is preliminary data.</text>
</comment>
<name>A0AAN6M2J9_9PLEO</name>
<dbReference type="Proteomes" id="UP001280581">
    <property type="component" value="Unassembled WGS sequence"/>
</dbReference>
<sequence>MPSFRRLALLALPLLASVRAEEPGPTKVDNANVGYANANEAFQDLLNALPAESLRVALNTLSHFRDGVFESEKRGVEHIHRENPPLATKLIVAAVHDLKKRQAPAPSNGTVPTTQSQESQSTEGPAETSQAQPETSQPSESSQDDPQSTPAPDSSNDPAPSSSAPAPESSAVIVPVSVTTTDSQGRTTIASSEILSRPTASIVVPVTRTNAQGSTEVTSETKPAVIFSTTDSAGRTIETASAVDFAPTKGQVLTKTNAEGGTFLTTYTPGSGRVSSVVLLTTTGSDGKQSVVTSYTYVDPAQATEGASDEPSNTAKPSLQRGAAPRRRIVDAAVVGGAVAAFFV</sequence>
<protein>
    <submittedName>
        <fullName evidence="3">Uncharacterized protein</fullName>
    </submittedName>
</protein>
<feature type="compositionally biased region" description="Polar residues" evidence="1">
    <location>
        <begin position="105"/>
        <end position="131"/>
    </location>
</feature>
<feature type="region of interest" description="Disordered" evidence="1">
    <location>
        <begin position="101"/>
        <end position="171"/>
    </location>
</feature>
<accession>A0AAN6M2J9</accession>
<gene>
    <name evidence="3" type="ORF">GRF29_28g724519</name>
</gene>
<feature type="signal peptide" evidence="2">
    <location>
        <begin position="1"/>
        <end position="20"/>
    </location>
</feature>
<evidence type="ECO:0000313" key="3">
    <source>
        <dbReference type="EMBL" id="KAK3213702.1"/>
    </source>
</evidence>
<keyword evidence="4" id="KW-1185">Reference proteome</keyword>
<feature type="chain" id="PRO_5042842471" evidence="2">
    <location>
        <begin position="21"/>
        <end position="344"/>
    </location>
</feature>
<reference evidence="3 4" key="1">
    <citation type="submission" date="2021-02" db="EMBL/GenBank/DDBJ databases">
        <title>Genome assembly of Pseudopithomyces chartarum.</title>
        <authorList>
            <person name="Jauregui R."/>
            <person name="Singh J."/>
            <person name="Voisey C."/>
        </authorList>
    </citation>
    <scope>NUCLEOTIDE SEQUENCE [LARGE SCALE GENOMIC DNA]</scope>
    <source>
        <strain evidence="3 4">AGR01</strain>
    </source>
</reference>
<dbReference type="AlphaFoldDB" id="A0AAN6M2J9"/>
<keyword evidence="2" id="KW-0732">Signal</keyword>
<evidence type="ECO:0000313" key="4">
    <source>
        <dbReference type="Proteomes" id="UP001280581"/>
    </source>
</evidence>
<evidence type="ECO:0000256" key="2">
    <source>
        <dbReference type="SAM" id="SignalP"/>
    </source>
</evidence>
<feature type="compositionally biased region" description="Low complexity" evidence="1">
    <location>
        <begin position="132"/>
        <end position="171"/>
    </location>
</feature>
<feature type="region of interest" description="Disordered" evidence="1">
    <location>
        <begin position="303"/>
        <end position="323"/>
    </location>
</feature>
<dbReference type="EMBL" id="WVTA01000004">
    <property type="protein sequence ID" value="KAK3213702.1"/>
    <property type="molecule type" value="Genomic_DNA"/>
</dbReference>